<organism evidence="1">
    <name type="scientific">anaerobic digester metagenome</name>
    <dbReference type="NCBI Taxonomy" id="1263854"/>
    <lineage>
        <taxon>unclassified sequences</taxon>
        <taxon>metagenomes</taxon>
        <taxon>ecological metagenomes</taxon>
    </lineage>
</organism>
<protein>
    <submittedName>
        <fullName evidence="1">Uncharacterized protein</fullName>
    </submittedName>
</protein>
<proteinExistence type="predicted"/>
<dbReference type="EMBL" id="CAADRM010000152">
    <property type="protein sequence ID" value="VFU18517.1"/>
    <property type="molecule type" value="Genomic_DNA"/>
</dbReference>
<name>A0A485M4W3_9ZZZZ</name>
<reference evidence="1" key="1">
    <citation type="submission" date="2019-03" db="EMBL/GenBank/DDBJ databases">
        <authorList>
            <person name="Hao L."/>
        </authorList>
    </citation>
    <scope>NUCLEOTIDE SEQUENCE</scope>
</reference>
<evidence type="ECO:0000313" key="1">
    <source>
        <dbReference type="EMBL" id="VFU18517.1"/>
    </source>
</evidence>
<sequence length="68" mass="7839">MIAPERFSIARFLRPWDAIERIDYDMRSGHAAALEMLYPFRCPSDCLPQDTGLVTFTDPYKVIGLKEC</sequence>
<gene>
    <name evidence="1" type="ORF">SCFA_840026</name>
</gene>
<dbReference type="AlphaFoldDB" id="A0A485M4W3"/>
<accession>A0A485M4W3</accession>